<reference evidence="2 3" key="1">
    <citation type="submission" date="2023-09" db="EMBL/GenBank/DDBJ databases">
        <authorList>
            <person name="Wang M."/>
        </authorList>
    </citation>
    <scope>NUCLEOTIDE SEQUENCE [LARGE SCALE GENOMIC DNA]</scope>
    <source>
        <strain evidence="2">GT-2023</strain>
        <tissue evidence="2">Liver</tissue>
    </source>
</reference>
<comment type="caution">
    <text evidence="2">The sequence shown here is derived from an EMBL/GenBank/DDBJ whole genome shotgun (WGS) entry which is preliminary data.</text>
</comment>
<feature type="region of interest" description="Disordered" evidence="1">
    <location>
        <begin position="122"/>
        <end position="142"/>
    </location>
</feature>
<protein>
    <submittedName>
        <fullName evidence="2">Uncharacterized protein</fullName>
    </submittedName>
</protein>
<name>A0ABR3NWN3_9TELE</name>
<evidence type="ECO:0000313" key="3">
    <source>
        <dbReference type="Proteomes" id="UP001558613"/>
    </source>
</evidence>
<evidence type="ECO:0000256" key="1">
    <source>
        <dbReference type="SAM" id="MobiDB-lite"/>
    </source>
</evidence>
<evidence type="ECO:0000313" key="2">
    <source>
        <dbReference type="EMBL" id="KAL1281443.1"/>
    </source>
</evidence>
<gene>
    <name evidence="2" type="ORF">QQF64_000246</name>
</gene>
<feature type="compositionally biased region" description="Polar residues" evidence="1">
    <location>
        <begin position="17"/>
        <end position="44"/>
    </location>
</feature>
<feature type="region of interest" description="Disordered" evidence="1">
    <location>
        <begin position="1"/>
        <end position="76"/>
    </location>
</feature>
<organism evidence="2 3">
    <name type="scientific">Cirrhinus molitorella</name>
    <name type="common">mud carp</name>
    <dbReference type="NCBI Taxonomy" id="172907"/>
    <lineage>
        <taxon>Eukaryota</taxon>
        <taxon>Metazoa</taxon>
        <taxon>Chordata</taxon>
        <taxon>Craniata</taxon>
        <taxon>Vertebrata</taxon>
        <taxon>Euteleostomi</taxon>
        <taxon>Actinopterygii</taxon>
        <taxon>Neopterygii</taxon>
        <taxon>Teleostei</taxon>
        <taxon>Ostariophysi</taxon>
        <taxon>Cypriniformes</taxon>
        <taxon>Cyprinidae</taxon>
        <taxon>Labeoninae</taxon>
        <taxon>Labeonini</taxon>
        <taxon>Cirrhinus</taxon>
    </lineage>
</organism>
<keyword evidence="3" id="KW-1185">Reference proteome</keyword>
<feature type="compositionally biased region" description="Polar residues" evidence="1">
    <location>
        <begin position="56"/>
        <end position="71"/>
    </location>
</feature>
<dbReference type="EMBL" id="JAYMGO010000001">
    <property type="protein sequence ID" value="KAL1281443.1"/>
    <property type="molecule type" value="Genomic_DNA"/>
</dbReference>
<accession>A0ABR3NWN3</accession>
<proteinExistence type="predicted"/>
<dbReference type="Proteomes" id="UP001558613">
    <property type="component" value="Unassembled WGS sequence"/>
</dbReference>
<sequence>MSLCKEKEDEDIASQMIHPSSETSCEQPIKNLSSDFSDATSDPSICTKKRQRSESPETSGVSVKSNRSMMQPHTFRDAAVTSDYRRREMHGMIRPVPTFISHYQAHIKQDKPESVHQTQALETEDLQRVKDQHKTSMKNKTL</sequence>
<feature type="compositionally biased region" description="Basic and acidic residues" evidence="1">
    <location>
        <begin position="125"/>
        <end position="134"/>
    </location>
</feature>